<dbReference type="PANTHER" id="PTHR40588:SF1">
    <property type="entry name" value="MRNA INTERFERASE TOXIN YAFQ"/>
    <property type="match status" value="1"/>
</dbReference>
<evidence type="ECO:0008006" key="4">
    <source>
        <dbReference type="Google" id="ProtNLM"/>
    </source>
</evidence>
<dbReference type="Pfam" id="PF15738">
    <property type="entry name" value="YafQ_toxin"/>
    <property type="match status" value="1"/>
</dbReference>
<dbReference type="PANTHER" id="PTHR40588">
    <property type="entry name" value="MRNA INTERFERASE TOXIN YAFQ"/>
    <property type="match status" value="1"/>
</dbReference>
<dbReference type="RefSeq" id="WP_284282016.1">
    <property type="nucleotide sequence ID" value="NZ_BSOJ01000029.1"/>
</dbReference>
<protein>
    <recommendedName>
        <fullName evidence="4">Type II toxin-antitoxin system YafQ family toxin</fullName>
    </recommendedName>
</protein>
<proteinExistence type="predicted"/>
<dbReference type="Proteomes" id="UP001156664">
    <property type="component" value="Unassembled WGS sequence"/>
</dbReference>
<dbReference type="InterPro" id="IPR007712">
    <property type="entry name" value="RelE/ParE_toxin"/>
</dbReference>
<evidence type="ECO:0000313" key="3">
    <source>
        <dbReference type="Proteomes" id="UP001156664"/>
    </source>
</evidence>
<gene>
    <name evidence="2" type="ORF">GCM10007875_23600</name>
</gene>
<accession>A0ABQ5YSZ5</accession>
<organism evidence="2 3">
    <name type="scientific">Limnobacter litoralis</name>
    <dbReference type="NCBI Taxonomy" id="481366"/>
    <lineage>
        <taxon>Bacteria</taxon>
        <taxon>Pseudomonadati</taxon>
        <taxon>Pseudomonadota</taxon>
        <taxon>Betaproteobacteria</taxon>
        <taxon>Burkholderiales</taxon>
        <taxon>Burkholderiaceae</taxon>
        <taxon>Limnobacter</taxon>
    </lineage>
</organism>
<dbReference type="SUPFAM" id="SSF143011">
    <property type="entry name" value="RelE-like"/>
    <property type="match status" value="1"/>
</dbReference>
<comment type="caution">
    <text evidence="2">The sequence shown here is derived from an EMBL/GenBank/DDBJ whole genome shotgun (WGS) entry which is preliminary data.</text>
</comment>
<dbReference type="PIRSF" id="PIRSF006156">
    <property type="entry name" value="YafQ"/>
    <property type="match status" value="1"/>
</dbReference>
<name>A0ABQ5YSZ5_9BURK</name>
<evidence type="ECO:0000313" key="2">
    <source>
        <dbReference type="EMBL" id="GLR27269.1"/>
    </source>
</evidence>
<reference evidence="3" key="1">
    <citation type="journal article" date="2019" name="Int. J. Syst. Evol. Microbiol.">
        <title>The Global Catalogue of Microorganisms (GCM) 10K type strain sequencing project: providing services to taxonomists for standard genome sequencing and annotation.</title>
        <authorList>
            <consortium name="The Broad Institute Genomics Platform"/>
            <consortium name="The Broad Institute Genome Sequencing Center for Infectious Disease"/>
            <person name="Wu L."/>
            <person name="Ma J."/>
        </authorList>
    </citation>
    <scope>NUCLEOTIDE SEQUENCE [LARGE SCALE GENOMIC DNA]</scope>
    <source>
        <strain evidence="3">NBRC 105857</strain>
    </source>
</reference>
<evidence type="ECO:0000256" key="1">
    <source>
        <dbReference type="ARBA" id="ARBA00022649"/>
    </source>
</evidence>
<keyword evidence="3" id="KW-1185">Reference proteome</keyword>
<keyword evidence="1" id="KW-1277">Toxin-antitoxin system</keyword>
<dbReference type="InterPro" id="IPR004386">
    <property type="entry name" value="Toxin_YafQ-like"/>
</dbReference>
<sequence>MRAFERSSAFKRDYKREAKGRHRSMLDDALKMVLVALATDQSLDARYRDHELSGDWDGYRECHVKPDLLLIYRKSGADTLRLARLGSHSELFG</sequence>
<dbReference type="Gene3D" id="3.30.2310.20">
    <property type="entry name" value="RelE-like"/>
    <property type="match status" value="1"/>
</dbReference>
<dbReference type="NCBIfam" id="TIGR02385">
    <property type="entry name" value="RelE_StbE"/>
    <property type="match status" value="1"/>
</dbReference>
<dbReference type="InterPro" id="IPR035093">
    <property type="entry name" value="RelE/ParE_toxin_dom_sf"/>
</dbReference>
<dbReference type="EMBL" id="BSOJ01000029">
    <property type="protein sequence ID" value="GLR27269.1"/>
    <property type="molecule type" value="Genomic_DNA"/>
</dbReference>